<name>A0A0K9YW15_9BACL</name>
<organism evidence="7 8">
    <name type="scientific">Brevibacillus reuszeri</name>
    <dbReference type="NCBI Taxonomy" id="54915"/>
    <lineage>
        <taxon>Bacteria</taxon>
        <taxon>Bacillati</taxon>
        <taxon>Bacillota</taxon>
        <taxon>Bacilli</taxon>
        <taxon>Bacillales</taxon>
        <taxon>Paenibacillaceae</taxon>
        <taxon>Brevibacillus</taxon>
    </lineage>
</organism>
<evidence type="ECO:0000259" key="5">
    <source>
        <dbReference type="PROSITE" id="PS50893"/>
    </source>
</evidence>
<comment type="caution">
    <text evidence="7">The sequence shown here is derived from an EMBL/GenBank/DDBJ whole genome shotgun (WGS) entry which is preliminary data.</text>
</comment>
<dbReference type="InterPro" id="IPR027417">
    <property type="entry name" value="P-loop_NTPase"/>
</dbReference>
<dbReference type="EMBL" id="BJON01000016">
    <property type="protein sequence ID" value="GED70586.1"/>
    <property type="molecule type" value="Genomic_DNA"/>
</dbReference>
<dbReference type="InterPro" id="IPR003593">
    <property type="entry name" value="AAA+_ATPase"/>
</dbReference>
<dbReference type="InterPro" id="IPR050319">
    <property type="entry name" value="ABC_transp_ATP-bind"/>
</dbReference>
<evidence type="ECO:0000256" key="1">
    <source>
        <dbReference type="ARBA" id="ARBA00005417"/>
    </source>
</evidence>
<sequence length="327" mass="36848">MITQNLLEIRHVKKHFSVPKGLLHAVDDVSFAVKQGETLGIVGESGCGKSTLGRVILRLHEPTAGKILFKGMDITAFSKEEMRQMRQHMQIIFQDPYASLNPRMTVSQIMEEPLTFFRIYKSDRERKAKVAELMELIGLPQSASNSYPHEFDGGRRQRIVIARALAINPSFIVCDEPVSALDVSVQAQILNLMVKLQKQLGLTYMFISHDLSVIGHISDHVGVMYLGQLIEKAPKPAFFKRPLHPYSMALLSAIPSVNVLEKKEKIILKGEISSPINPQRGCRFAPRCPFAESICQEKDPEWTEVEAEHYVACHRAVELAKGLIHYH</sequence>
<dbReference type="AlphaFoldDB" id="A0A0K9YW15"/>
<dbReference type="NCBIfam" id="TIGR01727">
    <property type="entry name" value="oligo_HPY"/>
    <property type="match status" value="1"/>
</dbReference>
<dbReference type="OrthoDB" id="9809450at2"/>
<dbReference type="GO" id="GO:0015833">
    <property type="term" value="P:peptide transport"/>
    <property type="evidence" value="ECO:0007669"/>
    <property type="project" value="InterPro"/>
</dbReference>
<evidence type="ECO:0000256" key="4">
    <source>
        <dbReference type="ARBA" id="ARBA00022840"/>
    </source>
</evidence>
<protein>
    <submittedName>
        <fullName evidence="6 7">ABC transporter ATP-binding protein</fullName>
    </submittedName>
</protein>
<dbReference type="Proteomes" id="UP000319578">
    <property type="component" value="Unassembled WGS sequence"/>
</dbReference>
<dbReference type="FunFam" id="3.40.50.300:FF:000016">
    <property type="entry name" value="Oligopeptide ABC transporter ATP-binding component"/>
    <property type="match status" value="1"/>
</dbReference>
<keyword evidence="3" id="KW-0547">Nucleotide-binding</keyword>
<dbReference type="Proteomes" id="UP000036834">
    <property type="component" value="Unassembled WGS sequence"/>
</dbReference>
<evidence type="ECO:0000313" key="8">
    <source>
        <dbReference type="Proteomes" id="UP000036834"/>
    </source>
</evidence>
<reference evidence="6 9" key="3">
    <citation type="submission" date="2019-06" db="EMBL/GenBank/DDBJ databases">
        <title>Whole genome shotgun sequence of Brevibacillus reuszeri NBRC 15719.</title>
        <authorList>
            <person name="Hosoyama A."/>
            <person name="Uohara A."/>
            <person name="Ohji S."/>
            <person name="Ichikawa N."/>
        </authorList>
    </citation>
    <scope>NUCLEOTIDE SEQUENCE [LARGE SCALE GENOMIC DNA]</scope>
    <source>
        <strain evidence="6 9">NBRC 15719</strain>
    </source>
</reference>
<dbReference type="PATRIC" id="fig|54915.3.peg.1199"/>
<dbReference type="InterPro" id="IPR013563">
    <property type="entry name" value="Oligopep_ABC_C"/>
</dbReference>
<dbReference type="Pfam" id="PF00005">
    <property type="entry name" value="ABC_tran"/>
    <property type="match status" value="1"/>
</dbReference>
<dbReference type="GO" id="GO:0016887">
    <property type="term" value="F:ATP hydrolysis activity"/>
    <property type="evidence" value="ECO:0007669"/>
    <property type="project" value="InterPro"/>
</dbReference>
<evidence type="ECO:0000256" key="2">
    <source>
        <dbReference type="ARBA" id="ARBA00022448"/>
    </source>
</evidence>
<proteinExistence type="inferred from homology"/>
<dbReference type="SUPFAM" id="SSF52540">
    <property type="entry name" value="P-loop containing nucleoside triphosphate hydrolases"/>
    <property type="match status" value="1"/>
</dbReference>
<keyword evidence="4 7" id="KW-0067">ATP-binding</keyword>
<dbReference type="RefSeq" id="WP_049738489.1">
    <property type="nucleotide sequence ID" value="NZ_BJON01000016.1"/>
</dbReference>
<reference evidence="8" key="1">
    <citation type="submission" date="2015-07" db="EMBL/GenBank/DDBJ databases">
        <title>Genome sequencing project for genomic taxonomy and phylogenomics of Bacillus-like bacteria.</title>
        <authorList>
            <person name="Liu B."/>
            <person name="Wang J."/>
            <person name="Zhu Y."/>
            <person name="Liu G."/>
            <person name="Chen Q."/>
            <person name="Chen Z."/>
            <person name="Lan J."/>
            <person name="Che J."/>
            <person name="Ge C."/>
            <person name="Shi H."/>
            <person name="Pan Z."/>
            <person name="Liu X."/>
        </authorList>
    </citation>
    <scope>NUCLEOTIDE SEQUENCE [LARGE SCALE GENOMIC DNA]</scope>
    <source>
        <strain evidence="8">DSM 9887</strain>
    </source>
</reference>
<reference evidence="7" key="2">
    <citation type="submission" date="2015-07" db="EMBL/GenBank/DDBJ databases">
        <title>MeaNS - Measles Nucleotide Surveillance Program.</title>
        <authorList>
            <person name="Tran T."/>
            <person name="Druce J."/>
        </authorList>
    </citation>
    <scope>NUCLEOTIDE SEQUENCE</scope>
    <source>
        <strain evidence="7">DSM 9887</strain>
    </source>
</reference>
<dbReference type="PANTHER" id="PTHR43776">
    <property type="entry name" value="TRANSPORT ATP-BINDING PROTEIN"/>
    <property type="match status" value="1"/>
</dbReference>
<dbReference type="STRING" id="54915.ADS79_11210"/>
<dbReference type="PROSITE" id="PS50893">
    <property type="entry name" value="ABC_TRANSPORTER_2"/>
    <property type="match status" value="1"/>
</dbReference>
<accession>A0A0K9YW15</accession>
<dbReference type="GO" id="GO:0055085">
    <property type="term" value="P:transmembrane transport"/>
    <property type="evidence" value="ECO:0007669"/>
    <property type="project" value="UniProtKB-ARBA"/>
</dbReference>
<evidence type="ECO:0000256" key="3">
    <source>
        <dbReference type="ARBA" id="ARBA00022741"/>
    </source>
</evidence>
<evidence type="ECO:0000313" key="7">
    <source>
        <dbReference type="EMBL" id="KNB72435.1"/>
    </source>
</evidence>
<gene>
    <name evidence="7" type="ORF">ADS79_11210</name>
    <name evidence="6" type="ORF">BRE01_42880</name>
</gene>
<keyword evidence="9" id="KW-1185">Reference proteome</keyword>
<dbReference type="SMART" id="SM00382">
    <property type="entry name" value="AAA"/>
    <property type="match status" value="1"/>
</dbReference>
<dbReference type="GO" id="GO:0005524">
    <property type="term" value="F:ATP binding"/>
    <property type="evidence" value="ECO:0007669"/>
    <property type="project" value="UniProtKB-KW"/>
</dbReference>
<dbReference type="PANTHER" id="PTHR43776:SF8">
    <property type="entry name" value="ABC TRANSPORTER, ATP-BINDING PROTEIN"/>
    <property type="match status" value="1"/>
</dbReference>
<evidence type="ECO:0000313" key="6">
    <source>
        <dbReference type="EMBL" id="GED70586.1"/>
    </source>
</evidence>
<dbReference type="InterPro" id="IPR003439">
    <property type="entry name" value="ABC_transporter-like_ATP-bd"/>
</dbReference>
<dbReference type="EMBL" id="LGIQ01000007">
    <property type="protein sequence ID" value="KNB72435.1"/>
    <property type="molecule type" value="Genomic_DNA"/>
</dbReference>
<dbReference type="Pfam" id="PF08352">
    <property type="entry name" value="oligo_HPY"/>
    <property type="match status" value="1"/>
</dbReference>
<keyword evidence="2" id="KW-0813">Transport</keyword>
<dbReference type="CDD" id="cd03257">
    <property type="entry name" value="ABC_NikE_OppD_transporters"/>
    <property type="match status" value="1"/>
</dbReference>
<evidence type="ECO:0000313" key="9">
    <source>
        <dbReference type="Proteomes" id="UP000319578"/>
    </source>
</evidence>
<comment type="similarity">
    <text evidence="1">Belongs to the ABC transporter superfamily.</text>
</comment>
<feature type="domain" description="ABC transporter" evidence="5">
    <location>
        <begin position="7"/>
        <end position="251"/>
    </location>
</feature>
<dbReference type="Gene3D" id="3.40.50.300">
    <property type="entry name" value="P-loop containing nucleotide triphosphate hydrolases"/>
    <property type="match status" value="1"/>
</dbReference>